<dbReference type="EMBL" id="CP002382">
    <property type="protein sequence ID" value="AEP10268.1"/>
    <property type="molecule type" value="Genomic_DNA"/>
</dbReference>
<dbReference type="KEGG" id="mai:MICA_1959"/>
<evidence type="ECO:0000313" key="1">
    <source>
        <dbReference type="EMBL" id="AEP10268.1"/>
    </source>
</evidence>
<proteinExistence type="predicted"/>
<name>G2KNM3_MICAA</name>
<dbReference type="STRING" id="856793.MICA_1959"/>
<organism evidence="1 2">
    <name type="scientific">Micavibrio aeruginosavorus (strain ARL-13)</name>
    <dbReference type="NCBI Taxonomy" id="856793"/>
    <lineage>
        <taxon>Bacteria</taxon>
        <taxon>Pseudomonadati</taxon>
        <taxon>Bdellovibrionota</taxon>
        <taxon>Bdellovibrionia</taxon>
        <taxon>Bdellovibrionales</taxon>
        <taxon>Pseudobdellovibrionaceae</taxon>
        <taxon>Micavibrio</taxon>
    </lineage>
</organism>
<accession>G2KNM3</accession>
<gene>
    <name evidence="1" type="ordered locus">MICA_1959</name>
</gene>
<dbReference type="Proteomes" id="UP000009286">
    <property type="component" value="Chromosome"/>
</dbReference>
<reference evidence="1 2" key="1">
    <citation type="journal article" date="2011" name="BMC Genomics">
        <title>Genomic insights into an obligate epibiotic bacterial predator: Micavibrio aeruginosavorus ARL-13.</title>
        <authorList>
            <person name="Wang Z."/>
            <person name="Kadouri D."/>
            <person name="Wu M."/>
        </authorList>
    </citation>
    <scope>NUCLEOTIDE SEQUENCE [LARGE SCALE GENOMIC DNA]</scope>
    <source>
        <strain evidence="1 2">ARL-13</strain>
    </source>
</reference>
<evidence type="ECO:0000313" key="2">
    <source>
        <dbReference type="Proteomes" id="UP000009286"/>
    </source>
</evidence>
<dbReference type="RefSeq" id="WP_014103491.1">
    <property type="nucleotide sequence ID" value="NC_016026.1"/>
</dbReference>
<dbReference type="AlphaFoldDB" id="G2KNM3"/>
<sequence length="273" mass="31240">MPDRLSLTSSFNTALLPLMDEDMVCAPWNKALKSLDHVAMCGLMQQGLAPDHPIDPLGGTALQYLIHLEPKSDMHAGSIDRAVKNLIRYGANLLSPNYCGLLPADYALCGDNQPLAHTVTMHTLHQQIRRGAQLFYPAIDRLFSILPDREGRRLDAWNNLRENLDMITDYINAAFSSEDFEPWLLQMSVKDYNYWQDPVQDKKLVNLPDPTSQMEDLFEKFSFMRNNLNLRGTFSQYTKTHDLNAEFNAALAAEQDLRHAEYTRARKYPRPRP</sequence>
<dbReference type="HOGENOM" id="CLU_1018670_0_0_5"/>
<keyword evidence="2" id="KW-1185">Reference proteome</keyword>
<dbReference type="OrthoDB" id="9819523at2"/>
<protein>
    <submittedName>
        <fullName evidence="1">Uncharacterized protein</fullName>
    </submittedName>
</protein>